<evidence type="ECO:0000313" key="4">
    <source>
        <dbReference type="EMBL" id="TYP73138.1"/>
    </source>
</evidence>
<dbReference type="RefSeq" id="WP_148930702.1">
    <property type="nucleotide sequence ID" value="NZ_VNHS01000007.1"/>
</dbReference>
<dbReference type="InterPro" id="IPR013783">
    <property type="entry name" value="Ig-like_fold"/>
</dbReference>
<dbReference type="InterPro" id="IPR037524">
    <property type="entry name" value="PA14/GLEYA"/>
</dbReference>
<organism evidence="4 5">
    <name type="scientific">Paenibacillus methanolicus</name>
    <dbReference type="NCBI Taxonomy" id="582686"/>
    <lineage>
        <taxon>Bacteria</taxon>
        <taxon>Bacillati</taxon>
        <taxon>Bacillota</taxon>
        <taxon>Bacilli</taxon>
        <taxon>Bacillales</taxon>
        <taxon>Paenibacillaceae</taxon>
        <taxon>Paenibacillus</taxon>
    </lineage>
</organism>
<dbReference type="Gene3D" id="3.40.50.1700">
    <property type="entry name" value="Glycoside hydrolase family 3 C-terminal domain"/>
    <property type="match status" value="1"/>
</dbReference>
<dbReference type="Gene3D" id="2.60.40.10">
    <property type="entry name" value="Immunoglobulins"/>
    <property type="match status" value="1"/>
</dbReference>
<dbReference type="InterPro" id="IPR036881">
    <property type="entry name" value="Glyco_hydro_3_C_sf"/>
</dbReference>
<keyword evidence="5" id="KW-1185">Reference proteome</keyword>
<dbReference type="Pfam" id="PF01915">
    <property type="entry name" value="Glyco_hydro_3_C"/>
    <property type="match status" value="1"/>
</dbReference>
<dbReference type="InterPro" id="IPR002772">
    <property type="entry name" value="Glyco_hydro_3_C"/>
</dbReference>
<evidence type="ECO:0000256" key="2">
    <source>
        <dbReference type="ARBA" id="ARBA00022801"/>
    </source>
</evidence>
<sequence length="837" mass="89595">MKPWMNTLLSLDARVQLLMDAMSLDDRLAMMHGGTPDASLGIPTLKLNDGPGGVTGPEEAAGTQLPAPIALGAAFDQEAAYRYGEVIGKESRERGTSLLLGPTVNIARTPLNGRTFEGYGEDPYLSAATGTAVIRGIQEQGVMACVKHYAANNQEADRFTQNSIIDERTLREMYLPAFEAAVKEGNVASVMASYNKINGTHGAENQPLLTRILKDNWGFEGFVVSDFLATQSTVKSIHSGLDYELTIPFKRFYGEPLKEAVAGGLVPEAIIDGSAGRILKEMFRIGLFDRAPGEGVVPAEQLKSRDEEALRLAEESIVLLKNDGGLLPLGAQPTIAVIGQSAINPIASGGGSAHVPCNAVVTPLQGIERRAGDGRKVLYAPGTAPVPTGPSFVYPSPLAFLTVPAAAFENGLLAEAYDTPDLSGEPMRVDTVPNLNINWQFAGVPHPVSARWTGTLFPQETAAYTFYLPTSGASRLWLNGELVIDNWQSRSLYKTGVKQLEAGRTVAIEVHYASGGEAQLPSIALEWFAGEDEALIAQAVEAASRADIAIVFANDYMTENFDKPNLDLPGSQNRLIEAVAAVNKQTIVVLNTGGPVTMPWLGGVQAVVQAWYPGAQGGEAIAKVLFGETNPSGRLPMSFPSSDRQGPLSTAGQYPGIDQDTAYTEKLLVGYRWFAANKERPLFPFGHGLSYADFRYGNLQVRETNIKGLPSLQVSFDVNNDGERDGKTVPQLYVAFPSEAGEPPAQLKNFAKVPVASGQSVTVDLVLNARAFSVWDTKLDQWVIPPGAFRILVGESSEKFALAAEIVPSETLRLAANQCTTVLHGSMPSNEKGVPAP</sequence>
<keyword evidence="2" id="KW-0378">Hydrolase</keyword>
<comment type="caution">
    <text evidence="4">The sequence shown here is derived from an EMBL/GenBank/DDBJ whole genome shotgun (WGS) entry which is preliminary data.</text>
</comment>
<protein>
    <submittedName>
        <fullName evidence="4">Beta-glucosidase</fullName>
    </submittedName>
</protein>
<dbReference type="GO" id="GO:0004553">
    <property type="term" value="F:hydrolase activity, hydrolyzing O-glycosyl compounds"/>
    <property type="evidence" value="ECO:0007669"/>
    <property type="project" value="InterPro"/>
</dbReference>
<dbReference type="InterPro" id="IPR001764">
    <property type="entry name" value="Glyco_hydro_3_N"/>
</dbReference>
<dbReference type="InterPro" id="IPR011658">
    <property type="entry name" value="PA14_dom"/>
</dbReference>
<evidence type="ECO:0000256" key="1">
    <source>
        <dbReference type="ARBA" id="ARBA00005336"/>
    </source>
</evidence>
<dbReference type="PROSITE" id="PS51820">
    <property type="entry name" value="PA14"/>
    <property type="match status" value="1"/>
</dbReference>
<dbReference type="EMBL" id="VNHS01000007">
    <property type="protein sequence ID" value="TYP73138.1"/>
    <property type="molecule type" value="Genomic_DNA"/>
</dbReference>
<dbReference type="GO" id="GO:0005975">
    <property type="term" value="P:carbohydrate metabolic process"/>
    <property type="evidence" value="ECO:0007669"/>
    <property type="project" value="InterPro"/>
</dbReference>
<reference evidence="4 5" key="1">
    <citation type="submission" date="2019-07" db="EMBL/GenBank/DDBJ databases">
        <title>Genomic Encyclopedia of Type Strains, Phase III (KMG-III): the genomes of soil and plant-associated and newly described type strains.</title>
        <authorList>
            <person name="Whitman W."/>
        </authorList>
    </citation>
    <scope>NUCLEOTIDE SEQUENCE [LARGE SCALE GENOMIC DNA]</scope>
    <source>
        <strain evidence="4 5">BL24</strain>
    </source>
</reference>
<evidence type="ECO:0000259" key="3">
    <source>
        <dbReference type="PROSITE" id="PS51820"/>
    </source>
</evidence>
<dbReference type="SUPFAM" id="SSF52279">
    <property type="entry name" value="Beta-D-glucan exohydrolase, C-terminal domain"/>
    <property type="match status" value="1"/>
</dbReference>
<dbReference type="SMART" id="SM00758">
    <property type="entry name" value="PA14"/>
    <property type="match status" value="1"/>
</dbReference>
<dbReference type="Pfam" id="PF14310">
    <property type="entry name" value="Fn3-like"/>
    <property type="match status" value="1"/>
</dbReference>
<accession>A0A5S5C3E2</accession>
<comment type="similarity">
    <text evidence="1">Belongs to the glycosyl hydrolase 3 family.</text>
</comment>
<dbReference type="PANTHER" id="PTHR42715:SF10">
    <property type="entry name" value="BETA-GLUCOSIDASE"/>
    <property type="match status" value="1"/>
</dbReference>
<dbReference type="SUPFAM" id="SSF56988">
    <property type="entry name" value="Anthrax protective antigen"/>
    <property type="match status" value="1"/>
</dbReference>
<dbReference type="Pfam" id="PF07691">
    <property type="entry name" value="PA14"/>
    <property type="match status" value="1"/>
</dbReference>
<dbReference type="Gene3D" id="3.20.20.300">
    <property type="entry name" value="Glycoside hydrolase, family 3, N-terminal domain"/>
    <property type="match status" value="1"/>
</dbReference>
<dbReference type="InterPro" id="IPR050288">
    <property type="entry name" value="Cellulose_deg_GH3"/>
</dbReference>
<dbReference type="PRINTS" id="PR00133">
    <property type="entry name" value="GLHYDRLASE3"/>
</dbReference>
<dbReference type="OrthoDB" id="9805821at2"/>
<evidence type="ECO:0000313" key="5">
    <source>
        <dbReference type="Proteomes" id="UP000323257"/>
    </source>
</evidence>
<name>A0A5S5C3E2_9BACL</name>
<dbReference type="Proteomes" id="UP000323257">
    <property type="component" value="Unassembled WGS sequence"/>
</dbReference>
<dbReference type="Gene3D" id="2.60.120.260">
    <property type="entry name" value="Galactose-binding domain-like"/>
    <property type="match status" value="1"/>
</dbReference>
<proteinExistence type="inferred from homology"/>
<dbReference type="AlphaFoldDB" id="A0A5S5C3E2"/>
<gene>
    <name evidence="4" type="ORF">BCM02_107122</name>
</gene>
<dbReference type="PANTHER" id="PTHR42715">
    <property type="entry name" value="BETA-GLUCOSIDASE"/>
    <property type="match status" value="1"/>
</dbReference>
<dbReference type="Pfam" id="PF00933">
    <property type="entry name" value="Glyco_hydro_3"/>
    <property type="match status" value="1"/>
</dbReference>
<feature type="domain" description="PA14" evidence="3">
    <location>
        <begin position="407"/>
        <end position="541"/>
    </location>
</feature>
<dbReference type="SUPFAM" id="SSF51445">
    <property type="entry name" value="(Trans)glycosidases"/>
    <property type="match status" value="1"/>
</dbReference>
<dbReference type="InterPro" id="IPR017853">
    <property type="entry name" value="GH"/>
</dbReference>
<dbReference type="SMART" id="SM01217">
    <property type="entry name" value="Fn3_like"/>
    <property type="match status" value="1"/>
</dbReference>
<dbReference type="InterPro" id="IPR026891">
    <property type="entry name" value="Fn3-like"/>
</dbReference>
<dbReference type="InterPro" id="IPR036962">
    <property type="entry name" value="Glyco_hydro_3_N_sf"/>
</dbReference>